<name>A0AAV5QN51_9ASCO</name>
<dbReference type="Proteomes" id="UP001360560">
    <property type="component" value="Unassembled WGS sequence"/>
</dbReference>
<evidence type="ECO:0000256" key="4">
    <source>
        <dbReference type="ARBA" id="ARBA00048462"/>
    </source>
</evidence>
<evidence type="ECO:0000313" key="7">
    <source>
        <dbReference type="Proteomes" id="UP001360560"/>
    </source>
</evidence>
<dbReference type="GO" id="GO:0005739">
    <property type="term" value="C:mitochondrion"/>
    <property type="evidence" value="ECO:0007669"/>
    <property type="project" value="TreeGrafter"/>
</dbReference>
<evidence type="ECO:0000256" key="3">
    <source>
        <dbReference type="ARBA" id="ARBA00023315"/>
    </source>
</evidence>
<gene>
    <name evidence="6" type="ORF">DASC09_035620</name>
</gene>
<proteinExistence type="predicted"/>
<evidence type="ECO:0000256" key="2">
    <source>
        <dbReference type="ARBA" id="ARBA00022679"/>
    </source>
</evidence>
<dbReference type="Gene3D" id="3.30.70.250">
    <property type="entry name" value="Malonyl-CoA ACP transacylase, ACP-binding"/>
    <property type="match status" value="1"/>
</dbReference>
<dbReference type="Pfam" id="PF00698">
    <property type="entry name" value="Acyl_transf_1"/>
    <property type="match status" value="1"/>
</dbReference>
<reference evidence="6 7" key="1">
    <citation type="journal article" date="2023" name="Elife">
        <title>Identification of key yeast species and microbe-microbe interactions impacting larval growth of Drosophila in the wild.</title>
        <authorList>
            <person name="Mure A."/>
            <person name="Sugiura Y."/>
            <person name="Maeda R."/>
            <person name="Honda K."/>
            <person name="Sakurai N."/>
            <person name="Takahashi Y."/>
            <person name="Watada M."/>
            <person name="Katoh T."/>
            <person name="Gotoh A."/>
            <person name="Gotoh Y."/>
            <person name="Taniguchi I."/>
            <person name="Nakamura K."/>
            <person name="Hayashi T."/>
            <person name="Katayama T."/>
            <person name="Uemura T."/>
            <person name="Hattori Y."/>
        </authorList>
    </citation>
    <scope>NUCLEOTIDE SEQUENCE [LARGE SCALE GENOMIC DNA]</scope>
    <source>
        <strain evidence="6 7">SC-9</strain>
    </source>
</reference>
<protein>
    <recommendedName>
        <fullName evidence="1">[acyl-carrier-protein] S-malonyltransferase</fullName>
        <ecNumber evidence="1">2.3.1.39</ecNumber>
    </recommendedName>
</protein>
<comment type="catalytic activity">
    <reaction evidence="4">
        <text>holo-[ACP] + malonyl-CoA = malonyl-[ACP] + CoA</text>
        <dbReference type="Rhea" id="RHEA:41792"/>
        <dbReference type="Rhea" id="RHEA-COMP:9623"/>
        <dbReference type="Rhea" id="RHEA-COMP:9685"/>
        <dbReference type="ChEBI" id="CHEBI:57287"/>
        <dbReference type="ChEBI" id="CHEBI:57384"/>
        <dbReference type="ChEBI" id="CHEBI:64479"/>
        <dbReference type="ChEBI" id="CHEBI:78449"/>
        <dbReference type="EC" id="2.3.1.39"/>
    </reaction>
</comment>
<comment type="caution">
    <text evidence="6">The sequence shown here is derived from an EMBL/GenBank/DDBJ whole genome shotgun (WGS) entry which is preliminary data.</text>
</comment>
<dbReference type="RefSeq" id="XP_064853233.1">
    <property type="nucleotide sequence ID" value="XM_064997161.1"/>
</dbReference>
<dbReference type="EMBL" id="BTFZ01000011">
    <property type="protein sequence ID" value="GMM36237.1"/>
    <property type="molecule type" value="Genomic_DNA"/>
</dbReference>
<dbReference type="AlphaFoldDB" id="A0AAV5QN51"/>
<dbReference type="SUPFAM" id="SSF52151">
    <property type="entry name" value="FabD/lysophospholipase-like"/>
    <property type="match status" value="1"/>
</dbReference>
<dbReference type="Gene3D" id="3.40.366.10">
    <property type="entry name" value="Malonyl-Coenzyme A Acyl Carrier Protein, domain 2"/>
    <property type="match status" value="1"/>
</dbReference>
<dbReference type="GO" id="GO:0004314">
    <property type="term" value="F:[acyl-carrier-protein] S-malonyltransferase activity"/>
    <property type="evidence" value="ECO:0007669"/>
    <property type="project" value="UniProtKB-EC"/>
</dbReference>
<dbReference type="SMART" id="SM00827">
    <property type="entry name" value="PKS_AT"/>
    <property type="match status" value="1"/>
</dbReference>
<keyword evidence="3" id="KW-0012">Acyltransferase</keyword>
<dbReference type="InterPro" id="IPR001227">
    <property type="entry name" value="Ac_transferase_dom_sf"/>
</dbReference>
<dbReference type="PANTHER" id="PTHR42681:SF1">
    <property type="entry name" value="MALONYL-COA-ACYL CARRIER PROTEIN TRANSACYLASE, MITOCHONDRIAL"/>
    <property type="match status" value="1"/>
</dbReference>
<dbReference type="InterPro" id="IPR050858">
    <property type="entry name" value="Mal-CoA-ACP_Trans/PKS_FabD"/>
</dbReference>
<dbReference type="InterPro" id="IPR016035">
    <property type="entry name" value="Acyl_Trfase/lysoPLipase"/>
</dbReference>
<sequence>MSKALIFPGQGVSKFSFLKRIVAKDHSFSKYLDFVDESLNEKFSARLLDDNDPDLFFHKTSNSQPAIVASSYIIHQYLIKHKGVDVMETADVVCGHSLGEFTTLLFNGGIGFQEVIRLVRQRGKLMEENIERYYKKHRTVDDAFKMVALLIQPKNFQTTLNELHNLHGDVYVANINSQKQIAIVGLNSKIQASLQILRHDKKLRIKTIELPITIPFHSPFIQESQHQLSKYASDLIIPNLQATSSILRRPMVTNYQFVQTQDPQEAIRLIVNNTTQPVDFVGLINHLYHTRNVRHFVGLPPGNITKHVEVMKSAGQWGSEVSVGLEDWE</sequence>
<evidence type="ECO:0000256" key="1">
    <source>
        <dbReference type="ARBA" id="ARBA00013258"/>
    </source>
</evidence>
<organism evidence="6 7">
    <name type="scientific">Saccharomycopsis crataegensis</name>
    <dbReference type="NCBI Taxonomy" id="43959"/>
    <lineage>
        <taxon>Eukaryota</taxon>
        <taxon>Fungi</taxon>
        <taxon>Dikarya</taxon>
        <taxon>Ascomycota</taxon>
        <taxon>Saccharomycotina</taxon>
        <taxon>Saccharomycetes</taxon>
        <taxon>Saccharomycopsidaceae</taxon>
        <taxon>Saccharomycopsis</taxon>
    </lineage>
</organism>
<evidence type="ECO:0000313" key="6">
    <source>
        <dbReference type="EMBL" id="GMM36237.1"/>
    </source>
</evidence>
<dbReference type="PANTHER" id="PTHR42681">
    <property type="entry name" value="MALONYL-COA-ACYL CARRIER PROTEIN TRANSACYLASE, MITOCHONDRIAL"/>
    <property type="match status" value="1"/>
</dbReference>
<dbReference type="EC" id="2.3.1.39" evidence="1"/>
<dbReference type="GeneID" id="90074212"/>
<evidence type="ECO:0000259" key="5">
    <source>
        <dbReference type="SMART" id="SM00827"/>
    </source>
</evidence>
<accession>A0AAV5QN51</accession>
<feature type="domain" description="Malonyl-CoA:ACP transacylase (MAT)" evidence="5">
    <location>
        <begin position="6"/>
        <end position="328"/>
    </location>
</feature>
<keyword evidence="7" id="KW-1185">Reference proteome</keyword>
<dbReference type="GO" id="GO:0006633">
    <property type="term" value="P:fatty acid biosynthetic process"/>
    <property type="evidence" value="ECO:0007669"/>
    <property type="project" value="TreeGrafter"/>
</dbReference>
<keyword evidence="2" id="KW-0808">Transferase</keyword>
<dbReference type="InterPro" id="IPR014043">
    <property type="entry name" value="Acyl_transferase_dom"/>
</dbReference>